<dbReference type="AlphaFoldDB" id="A0A0J7I0J1"/>
<evidence type="ECO:0000256" key="4">
    <source>
        <dbReference type="SAM" id="SignalP"/>
    </source>
</evidence>
<dbReference type="InterPro" id="IPR011990">
    <property type="entry name" value="TPR-like_helical_dom_sf"/>
</dbReference>
<keyword evidence="1" id="KW-0677">Repeat</keyword>
<dbReference type="PANTHER" id="PTHR44858:SF1">
    <property type="entry name" value="UDP-N-ACETYLGLUCOSAMINE--PEPTIDE N-ACETYLGLUCOSAMINYLTRANSFERASE SPINDLY-RELATED"/>
    <property type="match status" value="1"/>
</dbReference>
<dbReference type="PANTHER" id="PTHR44858">
    <property type="entry name" value="TETRATRICOPEPTIDE REPEAT PROTEIN 6"/>
    <property type="match status" value="1"/>
</dbReference>
<dbReference type="STRING" id="558151.ACM46_20535"/>
<dbReference type="OrthoDB" id="645785at2"/>
<keyword evidence="4" id="KW-0732">Signal</keyword>
<sequence length="288" mass="33324">MKYKILLITLLSFVFTFGQTATEYFDSGKSKQGNNDFEEAIKDYSKAIEMDPTFAEVYYVRASLLFDNDRYKEAITDLNKAISLKPNPIELYMAALILRGKTHLAINNKKMACHDFTEARELGAPVDEEYLQLCGYQEKKSEHVFVKIPDIENWKITEEVYENNQLITLVAHMKKPSEYLSLASNPDLKNVDLIQAMNEVYKTAKSKSKDAVLSFIEKDVKAKEPWIMYSIQNAINEKCNCKVSQVWYLTQGENSFHSCFISIKNDLFTNEKKEEFIKIFKTAKVIYK</sequence>
<evidence type="ECO:0000256" key="2">
    <source>
        <dbReference type="ARBA" id="ARBA00022803"/>
    </source>
</evidence>
<proteinExistence type="predicted"/>
<keyword evidence="2 3" id="KW-0802">TPR repeat</keyword>
<organism evidence="5 6">
    <name type="scientific">Chryseobacterium angstadtii</name>
    <dbReference type="NCBI Taxonomy" id="558151"/>
    <lineage>
        <taxon>Bacteria</taxon>
        <taxon>Pseudomonadati</taxon>
        <taxon>Bacteroidota</taxon>
        <taxon>Flavobacteriia</taxon>
        <taxon>Flavobacteriales</taxon>
        <taxon>Weeksellaceae</taxon>
        <taxon>Chryseobacterium group</taxon>
        <taxon>Chryseobacterium</taxon>
    </lineage>
</organism>
<feature type="chain" id="PRO_5005288039" evidence="4">
    <location>
        <begin position="22"/>
        <end position="288"/>
    </location>
</feature>
<feature type="repeat" description="TPR" evidence="3">
    <location>
        <begin position="55"/>
        <end position="88"/>
    </location>
</feature>
<feature type="repeat" description="TPR" evidence="3">
    <location>
        <begin position="21"/>
        <end position="54"/>
    </location>
</feature>
<dbReference type="RefSeq" id="WP_048508534.1">
    <property type="nucleotide sequence ID" value="NZ_LFND01000007.1"/>
</dbReference>
<feature type="signal peptide" evidence="4">
    <location>
        <begin position="1"/>
        <end position="21"/>
    </location>
</feature>
<evidence type="ECO:0000313" key="5">
    <source>
        <dbReference type="EMBL" id="KMQ59479.1"/>
    </source>
</evidence>
<dbReference type="PROSITE" id="PS50005">
    <property type="entry name" value="TPR"/>
    <property type="match status" value="2"/>
</dbReference>
<name>A0A0J7I0J1_9FLAO</name>
<evidence type="ECO:0000256" key="1">
    <source>
        <dbReference type="ARBA" id="ARBA00022737"/>
    </source>
</evidence>
<gene>
    <name evidence="5" type="ORF">ACM46_20535</name>
</gene>
<evidence type="ECO:0000313" key="6">
    <source>
        <dbReference type="Proteomes" id="UP000036261"/>
    </source>
</evidence>
<evidence type="ECO:0000256" key="3">
    <source>
        <dbReference type="PROSITE-ProRule" id="PRU00339"/>
    </source>
</evidence>
<dbReference type="Pfam" id="PF13432">
    <property type="entry name" value="TPR_16"/>
    <property type="match status" value="1"/>
</dbReference>
<dbReference type="EMBL" id="LFND01000007">
    <property type="protein sequence ID" value="KMQ59479.1"/>
    <property type="molecule type" value="Genomic_DNA"/>
</dbReference>
<dbReference type="PATRIC" id="fig|558151.6.peg.4313"/>
<dbReference type="SMART" id="SM00028">
    <property type="entry name" value="TPR"/>
    <property type="match status" value="3"/>
</dbReference>
<dbReference type="SUPFAM" id="SSF48452">
    <property type="entry name" value="TPR-like"/>
    <property type="match status" value="1"/>
</dbReference>
<dbReference type="InterPro" id="IPR019734">
    <property type="entry name" value="TPR_rpt"/>
</dbReference>
<accession>A0A0J7I0J1</accession>
<protein>
    <submittedName>
        <fullName evidence="5">Uncharacterized protein</fullName>
    </submittedName>
</protein>
<dbReference type="PROSITE" id="PS50293">
    <property type="entry name" value="TPR_REGION"/>
    <property type="match status" value="1"/>
</dbReference>
<dbReference type="Proteomes" id="UP000036261">
    <property type="component" value="Unassembled WGS sequence"/>
</dbReference>
<keyword evidence="6" id="KW-1185">Reference proteome</keyword>
<comment type="caution">
    <text evidence="5">The sequence shown here is derived from an EMBL/GenBank/DDBJ whole genome shotgun (WGS) entry which is preliminary data.</text>
</comment>
<dbReference type="Gene3D" id="1.25.40.10">
    <property type="entry name" value="Tetratricopeptide repeat domain"/>
    <property type="match status" value="1"/>
</dbReference>
<dbReference type="InterPro" id="IPR050498">
    <property type="entry name" value="Ycf3"/>
</dbReference>
<reference evidence="5 6" key="1">
    <citation type="journal article" date="2013" name="Int. J. Syst. Evol. Microbiol.">
        <title>Chryseobacterium angstadtii sp. nov., isolated from a newt tank.</title>
        <authorList>
            <person name="Kirk K.E."/>
            <person name="Hoffman J.A."/>
            <person name="Smith K.A."/>
            <person name="Strahan B.L."/>
            <person name="Failor K.C."/>
            <person name="Krebs J.E."/>
            <person name="Gale A.N."/>
            <person name="Do T.D."/>
            <person name="Sontag T.C."/>
            <person name="Batties A.M."/>
            <person name="Mistiszyn K."/>
            <person name="Newman J.D."/>
        </authorList>
    </citation>
    <scope>NUCLEOTIDE SEQUENCE [LARGE SCALE GENOMIC DNA]</scope>
    <source>
        <strain evidence="5 6">KM</strain>
    </source>
</reference>